<dbReference type="InterPro" id="IPR025751">
    <property type="entry name" value="RsbRD_N_dom"/>
</dbReference>
<evidence type="ECO:0000259" key="3">
    <source>
        <dbReference type="Pfam" id="PF14361"/>
    </source>
</evidence>
<evidence type="ECO:0000259" key="2">
    <source>
        <dbReference type="Pfam" id="PF13556"/>
    </source>
</evidence>
<feature type="domain" description="PucR C-terminal helix-turn-helix" evidence="2">
    <location>
        <begin position="333"/>
        <end position="390"/>
    </location>
</feature>
<dbReference type="InterPro" id="IPR041522">
    <property type="entry name" value="CdaR_GGDEF"/>
</dbReference>
<feature type="domain" description="CdaR GGDEF-like" evidence="4">
    <location>
        <begin position="168"/>
        <end position="261"/>
    </location>
</feature>
<dbReference type="InterPro" id="IPR025736">
    <property type="entry name" value="PucR_C-HTH_dom"/>
</dbReference>
<reference evidence="5 6" key="1">
    <citation type="submission" date="2021-06" db="EMBL/GenBank/DDBJ databases">
        <title>Actinomycetes sequencing.</title>
        <authorList>
            <person name="Shan Q."/>
        </authorList>
    </citation>
    <scope>NUCLEOTIDE SEQUENCE [LARGE SCALE GENOMIC DNA]</scope>
    <source>
        <strain evidence="5 6">NEAU-G5</strain>
    </source>
</reference>
<organism evidence="5 6">
    <name type="scientific">Nocardia albiluteola</name>
    <dbReference type="NCBI Taxonomy" id="2842303"/>
    <lineage>
        <taxon>Bacteria</taxon>
        <taxon>Bacillati</taxon>
        <taxon>Actinomycetota</taxon>
        <taxon>Actinomycetes</taxon>
        <taxon>Mycobacteriales</taxon>
        <taxon>Nocardiaceae</taxon>
        <taxon>Nocardia</taxon>
    </lineage>
</organism>
<comment type="similarity">
    <text evidence="1">Belongs to the CdaR family.</text>
</comment>
<gene>
    <name evidence="5" type="ORF">KO481_39125</name>
</gene>
<sequence>MPPPPTLAVRMLDRLPQIAERILASGLGSTPPAADLPDGHFLEVLPVIHGCAHAFLHAVDQGRAFTHEEVAEFIVPAVERHAQDRLPLRLLVEAVHASARQVLSEAVALSDPEDLDQLVDFGDRMLELLMHINTITVESYAEVERSIYHAEREARRALCAALLRGHPATELAARAGIALAGRYTVLAIGLPPGEHRAAVATLLTRRRIRLLQQSVDQLAGTAVLHTFDGSHGIALLPADSEPGTDESGWLATELADQFGTSVILAEIPSAPRESVPDAARLAAELAELARLLNRPTGAYRLDDLLLEYQLTRPGPARERLAGRIAPLLRSPHLLETLDAHLRHGSDRKAAAAEMHVHPNTFSYRLRRIAELTGTDPGEPDGSRLLAAALIVHRSSHTIQHISDTDPKTAGRPV</sequence>
<keyword evidence="6" id="KW-1185">Reference proteome</keyword>
<dbReference type="InterPro" id="IPR042070">
    <property type="entry name" value="PucR_C-HTH_sf"/>
</dbReference>
<proteinExistence type="inferred from homology"/>
<dbReference type="InterPro" id="IPR051448">
    <property type="entry name" value="CdaR-like_regulators"/>
</dbReference>
<dbReference type="Pfam" id="PF13556">
    <property type="entry name" value="HTH_30"/>
    <property type="match status" value="1"/>
</dbReference>
<dbReference type="PANTHER" id="PTHR33744">
    <property type="entry name" value="CARBOHYDRATE DIACID REGULATOR"/>
    <property type="match status" value="1"/>
</dbReference>
<dbReference type="Gene3D" id="1.10.10.2840">
    <property type="entry name" value="PucR C-terminal helix-turn-helix domain"/>
    <property type="match status" value="1"/>
</dbReference>
<dbReference type="EMBL" id="JAHKNI010000022">
    <property type="protein sequence ID" value="MBU3067522.1"/>
    <property type="molecule type" value="Genomic_DNA"/>
</dbReference>
<protein>
    <submittedName>
        <fullName evidence="5">Helix-turn-helix domain-containing protein</fullName>
    </submittedName>
</protein>
<dbReference type="PANTHER" id="PTHR33744:SF1">
    <property type="entry name" value="DNA-BINDING TRANSCRIPTIONAL ACTIVATOR ADER"/>
    <property type="match status" value="1"/>
</dbReference>
<evidence type="ECO:0000313" key="6">
    <source>
        <dbReference type="Proteomes" id="UP000733379"/>
    </source>
</evidence>
<evidence type="ECO:0000313" key="5">
    <source>
        <dbReference type="EMBL" id="MBU3067522.1"/>
    </source>
</evidence>
<dbReference type="Proteomes" id="UP000733379">
    <property type="component" value="Unassembled WGS sequence"/>
</dbReference>
<evidence type="ECO:0000259" key="4">
    <source>
        <dbReference type="Pfam" id="PF17853"/>
    </source>
</evidence>
<dbReference type="Pfam" id="PF17853">
    <property type="entry name" value="GGDEF_2"/>
    <property type="match status" value="1"/>
</dbReference>
<dbReference type="Pfam" id="PF14361">
    <property type="entry name" value="RsbRD_N"/>
    <property type="match status" value="1"/>
</dbReference>
<evidence type="ECO:0000256" key="1">
    <source>
        <dbReference type="ARBA" id="ARBA00006754"/>
    </source>
</evidence>
<feature type="domain" description="RsbT co-antagonist protein RsbRD N-terminal" evidence="3">
    <location>
        <begin position="16"/>
        <end position="155"/>
    </location>
</feature>
<comment type="caution">
    <text evidence="5">The sequence shown here is derived from an EMBL/GenBank/DDBJ whole genome shotgun (WGS) entry which is preliminary data.</text>
</comment>
<dbReference type="RefSeq" id="WP_215923598.1">
    <property type="nucleotide sequence ID" value="NZ_JAHKNI010000022.1"/>
</dbReference>
<name>A0ABS6BB58_9NOCA</name>
<accession>A0ABS6BB58</accession>